<protein>
    <submittedName>
        <fullName evidence="1">Uncharacterized protein</fullName>
    </submittedName>
</protein>
<accession>A0AAV4GM84</accession>
<evidence type="ECO:0000313" key="2">
    <source>
        <dbReference type="Proteomes" id="UP000762676"/>
    </source>
</evidence>
<comment type="caution">
    <text evidence="1">The sequence shown here is derived from an EMBL/GenBank/DDBJ whole genome shotgun (WGS) entry which is preliminary data.</text>
</comment>
<sequence length="170" mass="18649">MDMLPCDVTRPPPEMPALFNNVPSVTIAPHGDYYASAQPVLPSASPINLQAVNLPPFVAPGFYGPIAFPLTISPEVAHGPPIVHNLDESHLARSPPGFQNPAENHPARHHRPLINGANGFTKCGVFTAADLEREFFDKQFENLSVTDYLEDPNKVSILLPFFFFQFCVVS</sequence>
<name>A0AAV4GM84_9GAST</name>
<dbReference type="EMBL" id="BMAT01012132">
    <property type="protein sequence ID" value="GFR86653.1"/>
    <property type="molecule type" value="Genomic_DNA"/>
</dbReference>
<dbReference type="AlphaFoldDB" id="A0AAV4GM84"/>
<evidence type="ECO:0000313" key="1">
    <source>
        <dbReference type="EMBL" id="GFR86653.1"/>
    </source>
</evidence>
<dbReference type="Proteomes" id="UP000762676">
    <property type="component" value="Unassembled WGS sequence"/>
</dbReference>
<organism evidence="1 2">
    <name type="scientific">Elysia marginata</name>
    <dbReference type="NCBI Taxonomy" id="1093978"/>
    <lineage>
        <taxon>Eukaryota</taxon>
        <taxon>Metazoa</taxon>
        <taxon>Spiralia</taxon>
        <taxon>Lophotrochozoa</taxon>
        <taxon>Mollusca</taxon>
        <taxon>Gastropoda</taxon>
        <taxon>Heterobranchia</taxon>
        <taxon>Euthyneura</taxon>
        <taxon>Panpulmonata</taxon>
        <taxon>Sacoglossa</taxon>
        <taxon>Placobranchoidea</taxon>
        <taxon>Plakobranchidae</taxon>
        <taxon>Elysia</taxon>
    </lineage>
</organism>
<gene>
    <name evidence="1" type="ORF">ElyMa_006058300</name>
</gene>
<proteinExistence type="predicted"/>
<keyword evidence="2" id="KW-1185">Reference proteome</keyword>
<reference evidence="1 2" key="1">
    <citation type="journal article" date="2021" name="Elife">
        <title>Chloroplast acquisition without the gene transfer in kleptoplastic sea slugs, Plakobranchus ocellatus.</title>
        <authorList>
            <person name="Maeda T."/>
            <person name="Takahashi S."/>
            <person name="Yoshida T."/>
            <person name="Shimamura S."/>
            <person name="Takaki Y."/>
            <person name="Nagai Y."/>
            <person name="Toyoda A."/>
            <person name="Suzuki Y."/>
            <person name="Arimoto A."/>
            <person name="Ishii H."/>
            <person name="Satoh N."/>
            <person name="Nishiyama T."/>
            <person name="Hasebe M."/>
            <person name="Maruyama T."/>
            <person name="Minagawa J."/>
            <person name="Obokata J."/>
            <person name="Shigenobu S."/>
        </authorList>
    </citation>
    <scope>NUCLEOTIDE SEQUENCE [LARGE SCALE GENOMIC DNA]</scope>
</reference>